<name>A0A4U0UFU9_9PEZI</name>
<evidence type="ECO:0000313" key="1">
    <source>
        <dbReference type="EMBL" id="TKA33315.1"/>
    </source>
</evidence>
<gene>
    <name evidence="1" type="ORF">B0A50_00868</name>
</gene>
<comment type="caution">
    <text evidence="1">The sequence shown here is derived from an EMBL/GenBank/DDBJ whole genome shotgun (WGS) entry which is preliminary data.</text>
</comment>
<dbReference type="Proteomes" id="UP000308549">
    <property type="component" value="Unassembled WGS sequence"/>
</dbReference>
<dbReference type="AlphaFoldDB" id="A0A4U0UFU9"/>
<dbReference type="OrthoDB" id="5413827at2759"/>
<protein>
    <submittedName>
        <fullName evidence="1">Uncharacterized protein</fullName>
    </submittedName>
</protein>
<proteinExistence type="predicted"/>
<evidence type="ECO:0000313" key="2">
    <source>
        <dbReference type="Proteomes" id="UP000308549"/>
    </source>
</evidence>
<reference evidence="1 2" key="1">
    <citation type="submission" date="2017-03" db="EMBL/GenBank/DDBJ databases">
        <title>Genomes of endolithic fungi from Antarctica.</title>
        <authorList>
            <person name="Coleine C."/>
            <person name="Masonjones S."/>
            <person name="Stajich J.E."/>
        </authorList>
    </citation>
    <scope>NUCLEOTIDE SEQUENCE [LARGE SCALE GENOMIC DNA]</scope>
    <source>
        <strain evidence="1 2">CCFEE 6315</strain>
    </source>
</reference>
<dbReference type="EMBL" id="NAJL01000003">
    <property type="protein sequence ID" value="TKA33315.1"/>
    <property type="molecule type" value="Genomic_DNA"/>
</dbReference>
<accession>A0A4U0UFU9</accession>
<organism evidence="1 2">
    <name type="scientific">Salinomyces thailandicus</name>
    <dbReference type="NCBI Taxonomy" id="706561"/>
    <lineage>
        <taxon>Eukaryota</taxon>
        <taxon>Fungi</taxon>
        <taxon>Dikarya</taxon>
        <taxon>Ascomycota</taxon>
        <taxon>Pezizomycotina</taxon>
        <taxon>Dothideomycetes</taxon>
        <taxon>Dothideomycetidae</taxon>
        <taxon>Mycosphaerellales</taxon>
        <taxon>Teratosphaeriaceae</taxon>
        <taxon>Salinomyces</taxon>
    </lineage>
</organism>
<sequence>MPVSISPRADCPGKAQLEKLSEAVMALTTSAAATAATVAPQPVEKREFLDLTTSAATTAAPQPVEKSHFLDLTAELRNTIYELAFTSNKSTDKTGVNLLTATPPSKNLLSCSKQIYNEARGIYKCGYRRFWTETEGFYIKCNDPTAISKIKSLKKEECAALTNLKLFRGRGGMTVELKRFLWQSTDHGYARVLSTYATGQELYNLKRGVGPLGKRWHNWLNSYKRSKCVKKLGIMFGRVSDEEVKLFAEALGRVNGTTRDEMVGMVGVLSEWTKYQKVIGY</sequence>
<keyword evidence="2" id="KW-1185">Reference proteome</keyword>